<dbReference type="Gene3D" id="1.20.900.10">
    <property type="entry name" value="Dbl homology (DH) domain"/>
    <property type="match status" value="1"/>
</dbReference>
<dbReference type="SMART" id="SM00325">
    <property type="entry name" value="RhoGEF"/>
    <property type="match status" value="1"/>
</dbReference>
<feature type="compositionally biased region" description="Polar residues" evidence="3">
    <location>
        <begin position="304"/>
        <end position="326"/>
    </location>
</feature>
<dbReference type="STRING" id="61395.A0A1Y1W3G9"/>
<dbReference type="InterPro" id="IPR001611">
    <property type="entry name" value="Leu-rich_rpt"/>
</dbReference>
<dbReference type="Gene3D" id="3.80.10.10">
    <property type="entry name" value="Ribonuclease Inhibitor"/>
    <property type="match status" value="1"/>
</dbReference>
<dbReference type="AlphaFoldDB" id="A0A1Y1W3G9"/>
<dbReference type="GO" id="GO:0005737">
    <property type="term" value="C:cytoplasm"/>
    <property type="evidence" value="ECO:0007669"/>
    <property type="project" value="TreeGrafter"/>
</dbReference>
<feature type="region of interest" description="Disordered" evidence="3">
    <location>
        <begin position="1"/>
        <end position="33"/>
    </location>
</feature>
<dbReference type="SMART" id="SM00369">
    <property type="entry name" value="LRR_TYP"/>
    <property type="match status" value="3"/>
</dbReference>
<organism evidence="5 6">
    <name type="scientific">Linderina pennispora</name>
    <dbReference type="NCBI Taxonomy" id="61395"/>
    <lineage>
        <taxon>Eukaryota</taxon>
        <taxon>Fungi</taxon>
        <taxon>Fungi incertae sedis</taxon>
        <taxon>Zoopagomycota</taxon>
        <taxon>Kickxellomycotina</taxon>
        <taxon>Kickxellomycetes</taxon>
        <taxon>Kickxellales</taxon>
        <taxon>Kickxellaceae</taxon>
        <taxon>Linderina</taxon>
    </lineage>
</organism>
<dbReference type="PROSITE" id="PS50010">
    <property type="entry name" value="DH_2"/>
    <property type="match status" value="1"/>
</dbReference>
<dbReference type="InterPro" id="IPR000219">
    <property type="entry name" value="DH_dom"/>
</dbReference>
<dbReference type="PANTHER" id="PTHR12673">
    <property type="entry name" value="FACIOGENITAL DYSPLASIA PROTEIN"/>
    <property type="match status" value="1"/>
</dbReference>
<dbReference type="InterPro" id="IPR051092">
    <property type="entry name" value="FYVE_RhoGEF_PH"/>
</dbReference>
<dbReference type="PROSITE" id="PS51450">
    <property type="entry name" value="LRR"/>
    <property type="match status" value="2"/>
</dbReference>
<accession>A0A1Y1W3G9</accession>
<dbReference type="PANTHER" id="PTHR12673:SF159">
    <property type="entry name" value="LD03170P"/>
    <property type="match status" value="1"/>
</dbReference>
<feature type="region of interest" description="Disordered" evidence="3">
    <location>
        <begin position="304"/>
        <end position="336"/>
    </location>
</feature>
<dbReference type="SUPFAM" id="SSF48065">
    <property type="entry name" value="DBL homology domain (DH-domain)"/>
    <property type="match status" value="1"/>
</dbReference>
<keyword evidence="2" id="KW-0677">Repeat</keyword>
<dbReference type="RefSeq" id="XP_040741682.1">
    <property type="nucleotide sequence ID" value="XM_040888126.1"/>
</dbReference>
<reference evidence="5 6" key="1">
    <citation type="submission" date="2016-07" db="EMBL/GenBank/DDBJ databases">
        <title>Pervasive Adenine N6-methylation of Active Genes in Fungi.</title>
        <authorList>
            <consortium name="DOE Joint Genome Institute"/>
            <person name="Mondo S.J."/>
            <person name="Dannebaum R.O."/>
            <person name="Kuo R.C."/>
            <person name="Labutti K."/>
            <person name="Haridas S."/>
            <person name="Kuo A."/>
            <person name="Salamov A."/>
            <person name="Ahrendt S.R."/>
            <person name="Lipzen A."/>
            <person name="Sullivan W."/>
            <person name="Andreopoulos W.B."/>
            <person name="Clum A."/>
            <person name="Lindquist E."/>
            <person name="Daum C."/>
            <person name="Ramamoorthy G.K."/>
            <person name="Gryganskyi A."/>
            <person name="Culley D."/>
            <person name="Magnuson J.K."/>
            <person name="James T.Y."/>
            <person name="O'Malley M.A."/>
            <person name="Stajich J.E."/>
            <person name="Spatafora J.W."/>
            <person name="Visel A."/>
            <person name="Grigoriev I.V."/>
        </authorList>
    </citation>
    <scope>NUCLEOTIDE SEQUENCE [LARGE SCALE GENOMIC DNA]</scope>
    <source>
        <strain evidence="5 6">ATCC 12442</strain>
    </source>
</reference>
<keyword evidence="1" id="KW-0433">Leucine-rich repeat</keyword>
<feature type="compositionally biased region" description="Polar residues" evidence="3">
    <location>
        <begin position="497"/>
        <end position="516"/>
    </location>
</feature>
<dbReference type="GO" id="GO:0005085">
    <property type="term" value="F:guanyl-nucleotide exchange factor activity"/>
    <property type="evidence" value="ECO:0007669"/>
    <property type="project" value="InterPro"/>
</dbReference>
<evidence type="ECO:0000313" key="6">
    <source>
        <dbReference type="Proteomes" id="UP000193922"/>
    </source>
</evidence>
<dbReference type="OrthoDB" id="660555at2759"/>
<name>A0A1Y1W3G9_9FUNG</name>
<feature type="compositionally biased region" description="Polar residues" evidence="3">
    <location>
        <begin position="16"/>
        <end position="33"/>
    </location>
</feature>
<evidence type="ECO:0000256" key="3">
    <source>
        <dbReference type="SAM" id="MobiDB-lite"/>
    </source>
</evidence>
<evidence type="ECO:0000259" key="4">
    <source>
        <dbReference type="PROSITE" id="PS50010"/>
    </source>
</evidence>
<gene>
    <name evidence="5" type="ORF">DL89DRAFT_269022</name>
</gene>
<keyword evidence="6" id="KW-1185">Reference proteome</keyword>
<dbReference type="Pfam" id="PF00621">
    <property type="entry name" value="RhoGEF"/>
    <property type="match status" value="1"/>
</dbReference>
<dbReference type="Proteomes" id="UP000193922">
    <property type="component" value="Unassembled WGS sequence"/>
</dbReference>
<comment type="caution">
    <text evidence="5">The sequence shown here is derived from an EMBL/GenBank/DDBJ whole genome shotgun (WGS) entry which is preliminary data.</text>
</comment>
<feature type="region of interest" description="Disordered" evidence="3">
    <location>
        <begin position="487"/>
        <end position="516"/>
    </location>
</feature>
<dbReference type="InterPro" id="IPR035899">
    <property type="entry name" value="DBL_dom_sf"/>
</dbReference>
<dbReference type="CDD" id="cd00160">
    <property type="entry name" value="RhoGEF"/>
    <property type="match status" value="1"/>
</dbReference>
<evidence type="ECO:0000256" key="2">
    <source>
        <dbReference type="ARBA" id="ARBA00022737"/>
    </source>
</evidence>
<dbReference type="EMBL" id="MCFD01000011">
    <property type="protein sequence ID" value="ORX67836.1"/>
    <property type="molecule type" value="Genomic_DNA"/>
</dbReference>
<dbReference type="SUPFAM" id="SSF52058">
    <property type="entry name" value="L domain-like"/>
    <property type="match status" value="1"/>
</dbReference>
<evidence type="ECO:0000256" key="1">
    <source>
        <dbReference type="ARBA" id="ARBA00022614"/>
    </source>
</evidence>
<protein>
    <recommendedName>
        <fullName evidence="4">DH domain-containing protein</fullName>
    </recommendedName>
</protein>
<feature type="domain" description="DH" evidence="4">
    <location>
        <begin position="570"/>
        <end position="766"/>
    </location>
</feature>
<evidence type="ECO:0000313" key="5">
    <source>
        <dbReference type="EMBL" id="ORX67836.1"/>
    </source>
</evidence>
<proteinExistence type="predicted"/>
<dbReference type="InterPro" id="IPR003591">
    <property type="entry name" value="Leu-rich_rpt_typical-subtyp"/>
</dbReference>
<sequence>MTGFLSGFRGHKPSELTITESNHSSGSHQTYYPVNSKHVSSSAGLATPHTQSPYTQSPMRYTPFLDFSSHGLTAVPNDIPAEAFSINLSTNMLTQVPPSFGRTFSALNILDLSGNQLTSLPEEISHLTNLRELYVNKNALTHLPLTLGSMRNLEVLDVSENYIQLLDMSISRLELLRMLNISDNRLTFLPPYLGLLAQNLRILLVDGNPFDKHQRDLIEPILTIPSREAKKIAKAKEKSDKLRAKAAKNGSTLVRYDNLEPLHSKEYMAAVKKLIMVRLKRGRKQSVATTAPSHLADPRASIVSSVPSVQRTKSQSVQPTSVSDQASIHRGTTGRSTSLHSAITHNYIDMNIPPSPQIPQMFNQSRDSAVIPTEVVAQQMANLNIQDPGFMSQQQSTPDSSAGGTPSIVGWETINPPQSELNDYSCRELPPPPPAGIPTESAREVALNIAKRIATGTTGSNALTDQELAAMAGSYLSPTSAVTNSSIVSGPSGLSGRDSTYSGSGESHGSSMDDSASLIQDAAKVARIHTEIENVQAMLAQQRDGNVRIDGASGIERVYRQKSVEAGDSQRMKILSELLVTEVTYVDTLKNVVGIFLNPMREAKILSETELREIFSNIEVILAFHNDHFLPGITYAISQQDMRIGDIFLHHIAHFKLYSTYTNNHDTSVKTLANVSSRRNVSSFIQNSRYDVTQIGQVGLDGHLLTPVQRLPRYRMLLTDLLCNTPPSHPGPRAALNRTIHDVNEKKRMFENQAKLRKIQDKVAGAADIPLITPHRKFKLMANFRLQILSEPYVGRSGEMSARRIGVGTVYRFFLFNDMILQCTIIMNKDLKVNRIYHLATRVAPAEVTCDSELRIVDSEGILYLKGDPSDLRRWAHEINTRLET</sequence>
<dbReference type="GeneID" id="63804774"/>
<dbReference type="InterPro" id="IPR032675">
    <property type="entry name" value="LRR_dom_sf"/>
</dbReference>
<dbReference type="Pfam" id="PF13855">
    <property type="entry name" value="LRR_8"/>
    <property type="match status" value="1"/>
</dbReference>